<feature type="short sequence motif" description="Nudix box" evidence="15">
    <location>
        <begin position="97"/>
        <end position="119"/>
    </location>
</feature>
<dbReference type="Pfam" id="PF00293">
    <property type="entry name" value="NUDIX"/>
    <property type="match status" value="1"/>
</dbReference>
<evidence type="ECO:0000256" key="7">
    <source>
        <dbReference type="ARBA" id="ARBA00022801"/>
    </source>
</evidence>
<dbReference type="PANTHER" id="PTHR11839">
    <property type="entry name" value="UDP/ADP-SUGAR PYROPHOSPHATASE"/>
    <property type="match status" value="1"/>
</dbReference>
<dbReference type="Proteomes" id="UP000195814">
    <property type="component" value="Chromosome"/>
</dbReference>
<organism evidence="17 20">
    <name type="scientific">Tatumella citrea</name>
    <name type="common">Pantoea citrea</name>
    <dbReference type="NCBI Taxonomy" id="53336"/>
    <lineage>
        <taxon>Bacteria</taxon>
        <taxon>Pseudomonadati</taxon>
        <taxon>Pseudomonadota</taxon>
        <taxon>Gammaproteobacteria</taxon>
        <taxon>Enterobacterales</taxon>
        <taxon>Erwiniaceae</taxon>
        <taxon>Tatumella</taxon>
    </lineage>
</organism>
<evidence type="ECO:0000256" key="13">
    <source>
        <dbReference type="ARBA" id="ARBA00049546"/>
    </source>
</evidence>
<proteinExistence type="inferred from homology"/>
<dbReference type="PROSITE" id="PS00893">
    <property type="entry name" value="NUDIX_BOX"/>
    <property type="match status" value="1"/>
</dbReference>
<evidence type="ECO:0000313" key="17">
    <source>
        <dbReference type="EMBL" id="ARU92901.1"/>
    </source>
</evidence>
<evidence type="ECO:0000256" key="6">
    <source>
        <dbReference type="ARBA" id="ARBA00022723"/>
    </source>
</evidence>
<reference evidence="19 20" key="1">
    <citation type="submission" date="2016-05" db="EMBL/GenBank/DDBJ databases">
        <title>Complete genome sequence of two 2,5-diketo-D-glunonic acid producing strain Tatumella citrea.</title>
        <authorList>
            <person name="Duan C."/>
            <person name="Yang J."/>
            <person name="Yang S."/>
        </authorList>
    </citation>
    <scope>NUCLEOTIDE SEQUENCE [LARGE SCALE GENOMIC DNA]</scope>
    <source>
        <strain evidence="18 19">ATCC 39140</strain>
        <strain evidence="17 20">DSM 13699</strain>
    </source>
</reference>
<dbReference type="OrthoDB" id="5292471at2"/>
<comment type="cofactor">
    <cofactor evidence="1 14">
        <name>Mg(2+)</name>
        <dbReference type="ChEBI" id="CHEBI:18420"/>
    </cofactor>
</comment>
<comment type="subunit">
    <text evidence="3">Homodimer.</text>
</comment>
<dbReference type="FunFam" id="3.90.79.10:FF:000011">
    <property type="entry name" value="ADP-ribose pyrophosphatase"/>
    <property type="match status" value="1"/>
</dbReference>
<comment type="catalytic activity">
    <reaction evidence="13">
        <text>ADP-D-ribose + H2O = D-ribose 5-phosphate + AMP + 2 H(+)</text>
        <dbReference type="Rhea" id="RHEA:10412"/>
        <dbReference type="ChEBI" id="CHEBI:15377"/>
        <dbReference type="ChEBI" id="CHEBI:15378"/>
        <dbReference type="ChEBI" id="CHEBI:57967"/>
        <dbReference type="ChEBI" id="CHEBI:78346"/>
        <dbReference type="ChEBI" id="CHEBI:456215"/>
        <dbReference type="EC" id="3.6.1.13"/>
    </reaction>
</comment>
<dbReference type="Gene3D" id="3.90.79.10">
    <property type="entry name" value="Nucleoside Triphosphate Pyrophosphohydrolase"/>
    <property type="match status" value="1"/>
</dbReference>
<dbReference type="InterPro" id="IPR004385">
    <property type="entry name" value="NDP_pyrophosphatase"/>
</dbReference>
<accession>A0A1Y0L4G6</accession>
<gene>
    <name evidence="17" type="primary">nudF</name>
    <name evidence="17" type="ORF">A7K98_03265</name>
    <name evidence="18" type="ORF">A7K99_03265</name>
</gene>
<dbReference type="EMBL" id="CP015579">
    <property type="protein sequence ID" value="ARU92901.1"/>
    <property type="molecule type" value="Genomic_DNA"/>
</dbReference>
<dbReference type="NCBIfam" id="TIGR00052">
    <property type="entry name" value="nudix-type nucleoside diphosphatase, YffH/AdpP family"/>
    <property type="match status" value="1"/>
</dbReference>
<dbReference type="InterPro" id="IPR015797">
    <property type="entry name" value="NUDIX_hydrolase-like_dom_sf"/>
</dbReference>
<evidence type="ECO:0000256" key="2">
    <source>
        <dbReference type="ARBA" id="ARBA00007482"/>
    </source>
</evidence>
<dbReference type="KEGG" id="tci:A7K98_03265"/>
<dbReference type="PROSITE" id="PS51462">
    <property type="entry name" value="NUDIX"/>
    <property type="match status" value="1"/>
</dbReference>
<feature type="binding site" evidence="14">
    <location>
        <position position="96"/>
    </location>
    <ligand>
        <name>Mg(2+)</name>
        <dbReference type="ChEBI" id="CHEBI:18420"/>
        <label>1</label>
    </ligand>
</feature>
<evidence type="ECO:0000259" key="16">
    <source>
        <dbReference type="PROSITE" id="PS51462"/>
    </source>
</evidence>
<comment type="similarity">
    <text evidence="2">Belongs to the Nudix hydrolase family. NudF subfamily.</text>
</comment>
<dbReference type="Proteomes" id="UP000195729">
    <property type="component" value="Chromosome"/>
</dbReference>
<keyword evidence="19" id="KW-1185">Reference proteome</keyword>
<feature type="domain" description="Nudix hydrolase" evidence="16">
    <location>
        <begin position="55"/>
        <end position="193"/>
    </location>
</feature>
<evidence type="ECO:0000256" key="10">
    <source>
        <dbReference type="ARBA" id="ARBA00030162"/>
    </source>
</evidence>
<evidence type="ECO:0000256" key="3">
    <source>
        <dbReference type="ARBA" id="ARBA00011738"/>
    </source>
</evidence>
<comment type="function">
    <text evidence="9">Acts on ADP-mannose and ADP-glucose as well as ADP-ribose. Prevents glycogen biosynthesis. The reaction catalyzed by this enzyme is a limiting step of the gluconeogenic process.</text>
</comment>
<dbReference type="InterPro" id="IPR020084">
    <property type="entry name" value="NUDIX_hydrolase_CS"/>
</dbReference>
<dbReference type="PANTHER" id="PTHR11839:SF5">
    <property type="entry name" value="ADP-RIBOSE PYROPHOSPHATASE"/>
    <property type="match status" value="1"/>
</dbReference>
<evidence type="ECO:0000256" key="14">
    <source>
        <dbReference type="PIRSR" id="PIRSR604385-2"/>
    </source>
</evidence>
<dbReference type="GO" id="GO:0005829">
    <property type="term" value="C:cytosol"/>
    <property type="evidence" value="ECO:0007669"/>
    <property type="project" value="TreeGrafter"/>
</dbReference>
<evidence type="ECO:0000256" key="15">
    <source>
        <dbReference type="PIRSR" id="PIRSR604385-3"/>
    </source>
</evidence>
<evidence type="ECO:0000313" key="18">
    <source>
        <dbReference type="EMBL" id="ARU96939.1"/>
    </source>
</evidence>
<dbReference type="GO" id="GO:0047631">
    <property type="term" value="F:ADP-ribose diphosphatase activity"/>
    <property type="evidence" value="ECO:0007669"/>
    <property type="project" value="UniProtKB-EC"/>
</dbReference>
<dbReference type="EMBL" id="CP015581">
    <property type="protein sequence ID" value="ARU96939.1"/>
    <property type="molecule type" value="Genomic_DNA"/>
</dbReference>
<feature type="binding site" evidence="14">
    <location>
        <position position="112"/>
    </location>
    <ligand>
        <name>Mg(2+)</name>
        <dbReference type="ChEBI" id="CHEBI:18420"/>
        <label>1</label>
    </ligand>
</feature>
<dbReference type="GO" id="GO:0019144">
    <property type="term" value="F:ADP-sugar diphosphatase activity"/>
    <property type="evidence" value="ECO:0007669"/>
    <property type="project" value="TreeGrafter"/>
</dbReference>
<dbReference type="AlphaFoldDB" id="A0A1Y0L4G6"/>
<keyword evidence="8 14" id="KW-0460">Magnesium</keyword>
<dbReference type="GO" id="GO:0019693">
    <property type="term" value="P:ribose phosphate metabolic process"/>
    <property type="evidence" value="ECO:0007669"/>
    <property type="project" value="TreeGrafter"/>
</dbReference>
<evidence type="ECO:0000256" key="1">
    <source>
        <dbReference type="ARBA" id="ARBA00001946"/>
    </source>
</evidence>
<dbReference type="GO" id="GO:0006753">
    <property type="term" value="P:nucleoside phosphate metabolic process"/>
    <property type="evidence" value="ECO:0007669"/>
    <property type="project" value="TreeGrafter"/>
</dbReference>
<evidence type="ECO:0000256" key="11">
    <source>
        <dbReference type="ARBA" id="ARBA00030308"/>
    </source>
</evidence>
<evidence type="ECO:0000313" key="19">
    <source>
        <dbReference type="Proteomes" id="UP000195729"/>
    </source>
</evidence>
<dbReference type="InterPro" id="IPR000086">
    <property type="entry name" value="NUDIX_hydrolase_dom"/>
</dbReference>
<keyword evidence="6 14" id="KW-0479">Metal-binding</keyword>
<evidence type="ECO:0000256" key="5">
    <source>
        <dbReference type="ARBA" id="ARBA00013297"/>
    </source>
</evidence>
<evidence type="ECO:0000256" key="12">
    <source>
        <dbReference type="ARBA" id="ARBA00033056"/>
    </source>
</evidence>
<dbReference type="SUPFAM" id="SSF55811">
    <property type="entry name" value="Nudix"/>
    <property type="match status" value="1"/>
</dbReference>
<evidence type="ECO:0000256" key="9">
    <source>
        <dbReference type="ARBA" id="ARBA00025164"/>
    </source>
</evidence>
<dbReference type="RefSeq" id="WP_087487290.1">
    <property type="nucleotide sequence ID" value="NZ_CP015579.1"/>
</dbReference>
<evidence type="ECO:0000256" key="4">
    <source>
        <dbReference type="ARBA" id="ARBA00012453"/>
    </source>
</evidence>
<dbReference type="GO" id="GO:0046872">
    <property type="term" value="F:metal ion binding"/>
    <property type="evidence" value="ECO:0007669"/>
    <property type="project" value="UniProtKB-KW"/>
</dbReference>
<dbReference type="EC" id="3.6.1.13" evidence="4"/>
<feature type="binding site" evidence="14">
    <location>
        <position position="116"/>
    </location>
    <ligand>
        <name>Mg(2+)</name>
        <dbReference type="ChEBI" id="CHEBI:18420"/>
        <label>1</label>
    </ligand>
</feature>
<sequence>MHKLTSSPIIFGRSDVEIITRDQVYNGFFSLVKYQFRHRLYNGGMSDVVIREVLERGNAVVLMLYDANRDQLVLTEQIRIPAYDNSVTPWLLEMVAGMIEPGESDEDVARREAMEEAGLTVGRIKPVLNYLTSPGGTSERISIMVGEVDASQATGYHGLEEENEDILVRVVSRGQAYQWVEEGIIDNAASVIALQWLELHHERLKQEWITT</sequence>
<protein>
    <recommendedName>
        <fullName evidence="5">ADP-ribose pyrophosphatase</fullName>
        <ecNumber evidence="4">3.6.1.13</ecNumber>
    </recommendedName>
    <alternativeName>
        <fullName evidence="10">ADP-ribose diphosphatase</fullName>
    </alternativeName>
    <alternativeName>
        <fullName evidence="12">ADP-ribose phosphohydrolase</fullName>
    </alternativeName>
    <alternativeName>
        <fullName evidence="11">Adenosine diphosphoribose pyrophosphatase</fullName>
    </alternativeName>
</protein>
<dbReference type="NCBIfam" id="NF008003">
    <property type="entry name" value="PRK10729.1"/>
    <property type="match status" value="1"/>
</dbReference>
<name>A0A1Y0L4G6_TATCI</name>
<keyword evidence="7" id="KW-0378">Hydrolase</keyword>
<evidence type="ECO:0000256" key="8">
    <source>
        <dbReference type="ARBA" id="ARBA00022842"/>
    </source>
</evidence>
<evidence type="ECO:0000313" key="20">
    <source>
        <dbReference type="Proteomes" id="UP000195814"/>
    </source>
</evidence>
<feature type="binding site" evidence="14">
    <location>
        <position position="164"/>
    </location>
    <ligand>
        <name>Mg(2+)</name>
        <dbReference type="ChEBI" id="CHEBI:18420"/>
        <label>1</label>
    </ligand>
</feature>
<dbReference type="CDD" id="cd24155">
    <property type="entry name" value="NUDIX_ADPRase"/>
    <property type="match status" value="1"/>
</dbReference>